<dbReference type="GeneID" id="72428862"/>
<dbReference type="Proteomes" id="UP000001175">
    <property type="component" value="Chromosome"/>
</dbReference>
<dbReference type="Gene3D" id="3.90.550.10">
    <property type="entry name" value="Spore Coat Polysaccharide Biosynthesis Protein SpsA, Chain A"/>
    <property type="match status" value="1"/>
</dbReference>
<dbReference type="SUPFAM" id="SSF53448">
    <property type="entry name" value="Nucleotide-diphospho-sugar transferases"/>
    <property type="match status" value="1"/>
</dbReference>
<dbReference type="SMR" id="A0A0H3K9M2"/>
<feature type="domain" description="Glycosyltransferase 2-like" evidence="1">
    <location>
        <begin position="5"/>
        <end position="131"/>
    </location>
</feature>
<dbReference type="PANTHER" id="PTHR43685:SF2">
    <property type="entry name" value="GLYCOSYLTRANSFERASE 2-LIKE DOMAIN-CONTAINING PROTEIN"/>
    <property type="match status" value="1"/>
</dbReference>
<dbReference type="PANTHER" id="PTHR43685">
    <property type="entry name" value="GLYCOSYLTRANSFERASE"/>
    <property type="match status" value="1"/>
</dbReference>
<dbReference type="InterPro" id="IPR050834">
    <property type="entry name" value="Glycosyltransf_2"/>
</dbReference>
<gene>
    <name evidence="2" type="ordered locus">syc1446_d</name>
</gene>
<protein>
    <recommendedName>
        <fullName evidence="1">Glycosyltransferase 2-like domain-containing protein</fullName>
    </recommendedName>
</protein>
<dbReference type="EMBL" id="AP008231">
    <property type="protein sequence ID" value="BAD79636.1"/>
    <property type="molecule type" value="Genomic_DNA"/>
</dbReference>
<name>A0A0H3K9M2_SYNP6</name>
<dbReference type="InterPro" id="IPR029044">
    <property type="entry name" value="Nucleotide-diphossugar_trans"/>
</dbReference>
<dbReference type="eggNOG" id="COG1216">
    <property type="taxonomic scope" value="Bacteria"/>
</dbReference>
<evidence type="ECO:0000313" key="3">
    <source>
        <dbReference type="Proteomes" id="UP000001175"/>
    </source>
</evidence>
<dbReference type="CDD" id="cd00761">
    <property type="entry name" value="Glyco_tranf_GTA_type"/>
    <property type="match status" value="1"/>
</dbReference>
<dbReference type="RefSeq" id="WP_011243758.1">
    <property type="nucleotide sequence ID" value="NC_006576.1"/>
</dbReference>
<dbReference type="AlphaFoldDB" id="A0A0H3K9M2"/>
<evidence type="ECO:0000259" key="1">
    <source>
        <dbReference type="Pfam" id="PF00535"/>
    </source>
</evidence>
<dbReference type="Pfam" id="PF00535">
    <property type="entry name" value="Glycos_transf_2"/>
    <property type="match status" value="1"/>
</dbReference>
<organism evidence="2 3">
    <name type="scientific">Synechococcus sp. (strain ATCC 27144 / PCC 6301 / SAUG 1402/1)</name>
    <name type="common">Anacystis nidulans</name>
    <dbReference type="NCBI Taxonomy" id="269084"/>
    <lineage>
        <taxon>Bacteria</taxon>
        <taxon>Bacillati</taxon>
        <taxon>Cyanobacteriota</taxon>
        <taxon>Cyanophyceae</taxon>
        <taxon>Synechococcales</taxon>
        <taxon>Synechococcaceae</taxon>
        <taxon>Synechococcus</taxon>
    </lineage>
</organism>
<proteinExistence type="predicted"/>
<evidence type="ECO:0000313" key="2">
    <source>
        <dbReference type="EMBL" id="BAD79636.1"/>
    </source>
</evidence>
<reference evidence="2 3" key="1">
    <citation type="journal article" date="2007" name="Photosyn. Res.">
        <title>Complete nucleotide sequence of the freshwater unicellular cyanobacterium Synechococcus elongatus PCC 6301 chromosome: gene content and organization.</title>
        <authorList>
            <person name="Sugita C."/>
            <person name="Ogata K."/>
            <person name="Shikata M."/>
            <person name="Jikuya H."/>
            <person name="Takano J."/>
            <person name="Furumichi M."/>
            <person name="Kanehisa M."/>
            <person name="Omata T."/>
            <person name="Sugiura M."/>
            <person name="Sugita M."/>
        </authorList>
    </citation>
    <scope>NUCLEOTIDE SEQUENCE [LARGE SCALE GENOMIC DNA]</scope>
    <source>
        <strain evidence="3">ATCC 27144 / PCC 6301 / SAUG 1402/1</strain>
    </source>
</reference>
<dbReference type="KEGG" id="syc:syc1446_d"/>
<sequence>MTKFSIIIPTRERVGTLLYTLPACLRVERDDIEFVVCDNYSQDGTADYLKSIQDHRVRIYRTNQRLSMKDNFEHGLARAQGEYICFMGDDDLIIPSLFPLVEKELENVETVCWNRWVYYWPDSYESPNMLIVNNNNFSVILSSSRALDFALRYFLNYQNLPSLYNSFTHRKIVQRVINYNCLNLETEKFYPQDAISPDVFSALQILKFTNSFAHIGLPLTVSGISSSSNGAGVRNNSEESKKFIQELKVEKLSDLLHVSLSALLTQKISYYITNLSDYISFIINYIPETLQEDIFLDLIASGCRTLFDIGDIDADTATQFMAGYDISPWVVNGRLNLMDQGFYTLFRVPMFNRVVINGDEHSLSNSLNASVFLDDYFSSLIY</sequence>
<accession>A0A0H3K9M2</accession>
<dbReference type="InterPro" id="IPR001173">
    <property type="entry name" value="Glyco_trans_2-like"/>
</dbReference>